<protein>
    <recommendedName>
        <fullName evidence="3">Motility protein</fullName>
    </recommendedName>
</protein>
<evidence type="ECO:0000313" key="2">
    <source>
        <dbReference type="Proteomes" id="UP000446658"/>
    </source>
</evidence>
<evidence type="ECO:0000313" key="1">
    <source>
        <dbReference type="EMBL" id="MTD33895.1"/>
    </source>
</evidence>
<evidence type="ECO:0008006" key="3">
    <source>
        <dbReference type="Google" id="ProtNLM"/>
    </source>
</evidence>
<dbReference type="Proteomes" id="UP000446658">
    <property type="component" value="Unassembled WGS sequence"/>
</dbReference>
<accession>A0A844GHC6</accession>
<proteinExistence type="predicted"/>
<name>A0A844GHC6_9NEIS</name>
<reference evidence="1 2" key="1">
    <citation type="submission" date="2019-11" db="EMBL/GenBank/DDBJ databases">
        <title>Draft genome sequence of Paludibacterium sp. dN18-1.</title>
        <authorList>
            <person name="Im W.-T."/>
        </authorList>
    </citation>
    <scope>NUCLEOTIDE SEQUENCE [LARGE SCALE GENOMIC DNA]</scope>
    <source>
        <strain evidence="2">dN 18-1</strain>
    </source>
</reference>
<gene>
    <name evidence="1" type="ORF">GKE73_15605</name>
</gene>
<keyword evidence="2" id="KW-1185">Reference proteome</keyword>
<sequence length="61" mass="6376">MLVKSRQLGAVSSQTQIFALNKTREVTAQSVLSLVDGAAQSAQAIQASNPAHLGQKIDVKA</sequence>
<dbReference type="AlphaFoldDB" id="A0A844GHC6"/>
<comment type="caution">
    <text evidence="1">The sequence shown here is derived from an EMBL/GenBank/DDBJ whole genome shotgun (WGS) entry which is preliminary data.</text>
</comment>
<dbReference type="EMBL" id="WLYX01000001">
    <property type="protein sequence ID" value="MTD33895.1"/>
    <property type="molecule type" value="Genomic_DNA"/>
</dbReference>
<organism evidence="1 2">
    <name type="scientific">Paludibacterium denitrificans</name>
    <dbReference type="NCBI Taxonomy" id="2675226"/>
    <lineage>
        <taxon>Bacteria</taxon>
        <taxon>Pseudomonadati</taxon>
        <taxon>Pseudomonadota</taxon>
        <taxon>Betaproteobacteria</taxon>
        <taxon>Neisseriales</taxon>
        <taxon>Chromobacteriaceae</taxon>
        <taxon>Paludibacterium</taxon>
    </lineage>
</organism>